<protein>
    <submittedName>
        <fullName evidence="6">LysR family transcriptional regulator</fullName>
    </submittedName>
</protein>
<reference evidence="6 7" key="1">
    <citation type="submission" date="2019-08" db="EMBL/GenBank/DDBJ databases">
        <title>Archangium and Cystobacter genomes.</title>
        <authorList>
            <person name="Chen I.-C.K."/>
            <person name="Wielgoss S."/>
        </authorList>
    </citation>
    <scope>NUCLEOTIDE SEQUENCE [LARGE SCALE GENOMIC DNA]</scope>
    <source>
        <strain evidence="6 7">Cbm 6</strain>
    </source>
</reference>
<sequence>MSPTPPLLDDMLVFTEVVSAGGITAAAARLGLRKSTVSRRLAALEERLGTRLLERNTRRLRLTETGREYHAHCARLVAEAREVNRSLSESRGTPRGTLRVATFSLLGELLTPVITEFLLRYPQVRVEVSLAEAYVDLVAESYDIALRTGPLPDSSQVARRLGDVRTGYYASPAYLSRRGTPRTPDELERHECVLVAEPGTSEVWFFSGPRGARTVPVSGRLQVPSVRAGHAAARAGLGLVRLPTVLAVDDVRAGVLVPVLEAVSPPGLPIYAVYPSSRQLPLKVRAFLDTLAQRSAALPWEETNRAR</sequence>
<dbReference type="Gene3D" id="1.10.10.10">
    <property type="entry name" value="Winged helix-like DNA-binding domain superfamily/Winged helix DNA-binding domain"/>
    <property type="match status" value="1"/>
</dbReference>
<keyword evidence="4" id="KW-0804">Transcription</keyword>
<comment type="similarity">
    <text evidence="1">Belongs to the LysR transcriptional regulatory family.</text>
</comment>
<evidence type="ECO:0000259" key="5">
    <source>
        <dbReference type="PROSITE" id="PS50931"/>
    </source>
</evidence>
<keyword evidence="7" id="KW-1185">Reference proteome</keyword>
<dbReference type="PANTHER" id="PTHR30537">
    <property type="entry name" value="HTH-TYPE TRANSCRIPTIONAL REGULATOR"/>
    <property type="match status" value="1"/>
</dbReference>
<dbReference type="InterPro" id="IPR058163">
    <property type="entry name" value="LysR-type_TF_proteobact-type"/>
</dbReference>
<dbReference type="Proteomes" id="UP001611383">
    <property type="component" value="Chromosome"/>
</dbReference>
<dbReference type="Gene3D" id="3.40.190.290">
    <property type="match status" value="1"/>
</dbReference>
<gene>
    <name evidence="6" type="ORF">F0U60_08045</name>
</gene>
<dbReference type="Pfam" id="PF03466">
    <property type="entry name" value="LysR_substrate"/>
    <property type="match status" value="1"/>
</dbReference>
<dbReference type="EMBL" id="CP043494">
    <property type="protein sequence ID" value="WNG44052.1"/>
    <property type="molecule type" value="Genomic_DNA"/>
</dbReference>
<keyword evidence="3" id="KW-0238">DNA-binding</keyword>
<dbReference type="InterPro" id="IPR005119">
    <property type="entry name" value="LysR_subst-bd"/>
</dbReference>
<evidence type="ECO:0000256" key="1">
    <source>
        <dbReference type="ARBA" id="ARBA00009437"/>
    </source>
</evidence>
<evidence type="ECO:0000256" key="2">
    <source>
        <dbReference type="ARBA" id="ARBA00023015"/>
    </source>
</evidence>
<accession>A0ABY9WMK1</accession>
<dbReference type="SUPFAM" id="SSF46785">
    <property type="entry name" value="Winged helix' DNA-binding domain"/>
    <property type="match status" value="1"/>
</dbReference>
<evidence type="ECO:0000256" key="3">
    <source>
        <dbReference type="ARBA" id="ARBA00023125"/>
    </source>
</evidence>
<dbReference type="InterPro" id="IPR000847">
    <property type="entry name" value="LysR_HTH_N"/>
</dbReference>
<organism evidence="6 7">
    <name type="scientific">Archangium minus</name>
    <dbReference type="NCBI Taxonomy" id="83450"/>
    <lineage>
        <taxon>Bacteria</taxon>
        <taxon>Pseudomonadati</taxon>
        <taxon>Myxococcota</taxon>
        <taxon>Myxococcia</taxon>
        <taxon>Myxococcales</taxon>
        <taxon>Cystobacterineae</taxon>
        <taxon>Archangiaceae</taxon>
        <taxon>Archangium</taxon>
    </lineage>
</organism>
<evidence type="ECO:0000256" key="4">
    <source>
        <dbReference type="ARBA" id="ARBA00023163"/>
    </source>
</evidence>
<name>A0ABY9WMK1_9BACT</name>
<dbReference type="PROSITE" id="PS50931">
    <property type="entry name" value="HTH_LYSR"/>
    <property type="match status" value="1"/>
</dbReference>
<keyword evidence="2" id="KW-0805">Transcription regulation</keyword>
<dbReference type="PANTHER" id="PTHR30537:SF5">
    <property type="entry name" value="HTH-TYPE TRANSCRIPTIONAL ACTIVATOR TTDR-RELATED"/>
    <property type="match status" value="1"/>
</dbReference>
<evidence type="ECO:0000313" key="6">
    <source>
        <dbReference type="EMBL" id="WNG44052.1"/>
    </source>
</evidence>
<dbReference type="SUPFAM" id="SSF53850">
    <property type="entry name" value="Periplasmic binding protein-like II"/>
    <property type="match status" value="1"/>
</dbReference>
<dbReference type="Pfam" id="PF00126">
    <property type="entry name" value="HTH_1"/>
    <property type="match status" value="1"/>
</dbReference>
<dbReference type="InterPro" id="IPR036390">
    <property type="entry name" value="WH_DNA-bd_sf"/>
</dbReference>
<dbReference type="CDD" id="cd08422">
    <property type="entry name" value="PBP2_CrgA_like"/>
    <property type="match status" value="1"/>
</dbReference>
<proteinExistence type="inferred from homology"/>
<evidence type="ECO:0000313" key="7">
    <source>
        <dbReference type="Proteomes" id="UP001611383"/>
    </source>
</evidence>
<dbReference type="InterPro" id="IPR036388">
    <property type="entry name" value="WH-like_DNA-bd_sf"/>
</dbReference>
<feature type="domain" description="HTH lysR-type" evidence="5">
    <location>
        <begin position="6"/>
        <end position="63"/>
    </location>
</feature>
<dbReference type="RefSeq" id="WP_395816115.1">
    <property type="nucleotide sequence ID" value="NZ_CP043494.1"/>
</dbReference>